<dbReference type="EMBL" id="ATFC01000008">
    <property type="protein sequence ID" value="EPF46928.1"/>
    <property type="molecule type" value="Genomic_DNA"/>
</dbReference>
<keyword evidence="7" id="KW-0175">Coiled coil</keyword>
<dbReference type="PATRIC" id="fig|1125702.3.peg.1559"/>
<dbReference type="GO" id="GO:0009007">
    <property type="term" value="F:site-specific DNA-methyltransferase (adenine-specific) activity"/>
    <property type="evidence" value="ECO:0007669"/>
    <property type="project" value="UniProtKB-EC"/>
</dbReference>
<keyword evidence="3" id="KW-0489">Methyltransferase</keyword>
<comment type="similarity">
    <text evidence="1">Belongs to the N(4)/N(6)-methyltransferase family.</text>
</comment>
<dbReference type="GeneID" id="301461662"/>
<dbReference type="InterPro" id="IPR050953">
    <property type="entry name" value="N4_N6_ade-DNA_methylase"/>
</dbReference>
<sequence>MKLKVNNSEQKLRGAYYTPFELADKIVKLFNLSNIKDILEPSCGDGVFIDALVNNKFLSTNKKITAVEIEKKELRKVEKRYTHQSSLNLVHDDFLSFHERVKNKQHFDLIIGNPPYIRYQYLTEEQRAIVSEIIQENGMKPNKLINIWVCFLVACTKMLSEKGKIAFIIPAELLQVTYAEEVRLFLSNQYSKITLITFKTLVFPDIQQEIVVFIGEKGEEKKGIRIIEMHDLEDFSNLNLDSNGFIPLQYVKEKWTRYFISNKEIDLIQELKDDKRFKKFSEFGTINVGITTGNNDYFSIDKKLKEKYQLADSLLPLIGRSSHAYGIYFTKEDWQINFDKGKKSQLLNFPNAPFEKYPQGYKDYIKKGEEAEINKGYKCKIRDRWYIIPSVWVPDAFFLRRNNLYPKFILNKCHAVSTDTMHRMKFNAGVNPDLLLISYYNSISFAFSEICGRSYGGGVLEILPREMGNILIPDVKSLPQVTLKELISKVDEIVRNNKDIEEALDLVDNEILIGVLKIEQSICVKARQIWKKMQKRRLGRG</sequence>
<dbReference type="Proteomes" id="UP000014605">
    <property type="component" value="Unassembled WGS sequence"/>
</dbReference>
<protein>
    <recommendedName>
        <fullName evidence="2">site-specific DNA-methyltransferase (adenine-specific)</fullName>
        <ecNumber evidence="2">2.1.1.72</ecNumber>
    </recommendedName>
</protein>
<dbReference type="PROSITE" id="PS00092">
    <property type="entry name" value="N6_MTASE"/>
    <property type="match status" value="1"/>
</dbReference>
<evidence type="ECO:0000259" key="9">
    <source>
        <dbReference type="Pfam" id="PF22837"/>
    </source>
</evidence>
<accession>S3L8Z5</accession>
<keyword evidence="4" id="KW-0808">Transferase</keyword>
<feature type="domain" description="Type II methyltransferase M.TaqI-like" evidence="8">
    <location>
        <begin position="61"/>
        <end position="200"/>
    </location>
</feature>
<evidence type="ECO:0000256" key="2">
    <source>
        <dbReference type="ARBA" id="ARBA00011900"/>
    </source>
</evidence>
<organism evidence="10 11">
    <name type="scientific">Treponema vincentii F0403</name>
    <dbReference type="NCBI Taxonomy" id="1125702"/>
    <lineage>
        <taxon>Bacteria</taxon>
        <taxon>Pseudomonadati</taxon>
        <taxon>Spirochaetota</taxon>
        <taxon>Spirochaetia</taxon>
        <taxon>Spirochaetales</taxon>
        <taxon>Treponemataceae</taxon>
        <taxon>Treponema</taxon>
    </lineage>
</organism>
<gene>
    <name evidence="10" type="ORF">HMPREF1222_01509</name>
</gene>
<evidence type="ECO:0000259" key="8">
    <source>
        <dbReference type="Pfam" id="PF07669"/>
    </source>
</evidence>
<reference evidence="10 11" key="1">
    <citation type="submission" date="2013-04" db="EMBL/GenBank/DDBJ databases">
        <title>The Genome Sequence of Treponema vincentii F0403.</title>
        <authorList>
            <consortium name="The Broad Institute Genomics Platform"/>
            <person name="Earl A."/>
            <person name="Ward D."/>
            <person name="Feldgarden M."/>
            <person name="Gevers D."/>
            <person name="Leonetti C."/>
            <person name="Izard J."/>
            <person name="Walker B."/>
            <person name="Young S."/>
            <person name="Zeng Q."/>
            <person name="Gargeya S."/>
            <person name="Fitzgerald M."/>
            <person name="Haas B."/>
            <person name="Abouelleil A."/>
            <person name="Allen A.W."/>
            <person name="Alvarado L."/>
            <person name="Arachchi H.M."/>
            <person name="Berlin A.M."/>
            <person name="Chapman S.B."/>
            <person name="Gainer-Dewar J."/>
            <person name="Goldberg J."/>
            <person name="Griggs A."/>
            <person name="Gujja S."/>
            <person name="Hansen M."/>
            <person name="Howarth C."/>
            <person name="Imamovic A."/>
            <person name="Ireland A."/>
            <person name="Larimer J."/>
            <person name="McCowan C."/>
            <person name="Murphy C."/>
            <person name="Pearson M."/>
            <person name="Poon T.W."/>
            <person name="Priest M."/>
            <person name="Roberts A."/>
            <person name="Saif S."/>
            <person name="Shea T."/>
            <person name="Sisk P."/>
            <person name="Sykes S."/>
            <person name="Wortman J."/>
            <person name="Nusbaum C."/>
            <person name="Birren B."/>
        </authorList>
    </citation>
    <scope>NUCLEOTIDE SEQUENCE [LARGE SCALE GENOMIC DNA]</scope>
    <source>
        <strain evidence="10 11">F0403</strain>
    </source>
</reference>
<dbReference type="Pfam" id="PF22837">
    <property type="entry name" value="M_Eco57I_C"/>
    <property type="match status" value="1"/>
</dbReference>
<dbReference type="EC" id="2.1.1.72" evidence="2"/>
<keyword evidence="5" id="KW-0949">S-adenosyl-L-methionine</keyword>
<dbReference type="HOGENOM" id="CLU_020255_1_0_12"/>
<dbReference type="RefSeq" id="WP_016518895.1">
    <property type="nucleotide sequence ID" value="NZ_KE332512.1"/>
</dbReference>
<name>S3L8Z5_9SPIR</name>
<dbReference type="SUPFAM" id="SSF53335">
    <property type="entry name" value="S-adenosyl-L-methionine-dependent methyltransferases"/>
    <property type="match status" value="1"/>
</dbReference>
<keyword evidence="11" id="KW-1185">Reference proteome</keyword>
<dbReference type="GO" id="GO:0006304">
    <property type="term" value="P:DNA modification"/>
    <property type="evidence" value="ECO:0007669"/>
    <property type="project" value="InterPro"/>
</dbReference>
<evidence type="ECO:0000313" key="10">
    <source>
        <dbReference type="EMBL" id="EPF46928.1"/>
    </source>
</evidence>
<dbReference type="InterPro" id="IPR054520">
    <property type="entry name" value="M_Eco57I_C"/>
</dbReference>
<dbReference type="PANTHER" id="PTHR33841">
    <property type="entry name" value="DNA METHYLTRANSFERASE YEEA-RELATED"/>
    <property type="match status" value="1"/>
</dbReference>
<dbReference type="CDD" id="cd02440">
    <property type="entry name" value="AdoMet_MTases"/>
    <property type="match status" value="1"/>
</dbReference>
<dbReference type="InterPro" id="IPR002052">
    <property type="entry name" value="DNA_methylase_N6_adenine_CS"/>
</dbReference>
<dbReference type="GO" id="GO:0032259">
    <property type="term" value="P:methylation"/>
    <property type="evidence" value="ECO:0007669"/>
    <property type="project" value="UniProtKB-KW"/>
</dbReference>
<evidence type="ECO:0000313" key="11">
    <source>
        <dbReference type="Proteomes" id="UP000014605"/>
    </source>
</evidence>
<evidence type="ECO:0000256" key="7">
    <source>
        <dbReference type="SAM" id="Coils"/>
    </source>
</evidence>
<dbReference type="Pfam" id="PF07669">
    <property type="entry name" value="Eco57I"/>
    <property type="match status" value="1"/>
</dbReference>
<dbReference type="PANTHER" id="PTHR33841:SF5">
    <property type="entry name" value="DNA METHYLASE (MODIFICATION METHYLASE) (METHYLTRANSFERASE)-RELATED"/>
    <property type="match status" value="1"/>
</dbReference>
<comment type="catalytic activity">
    <reaction evidence="6">
        <text>a 2'-deoxyadenosine in DNA + S-adenosyl-L-methionine = an N(6)-methyl-2'-deoxyadenosine in DNA + S-adenosyl-L-homocysteine + H(+)</text>
        <dbReference type="Rhea" id="RHEA:15197"/>
        <dbReference type="Rhea" id="RHEA-COMP:12418"/>
        <dbReference type="Rhea" id="RHEA-COMP:12419"/>
        <dbReference type="ChEBI" id="CHEBI:15378"/>
        <dbReference type="ChEBI" id="CHEBI:57856"/>
        <dbReference type="ChEBI" id="CHEBI:59789"/>
        <dbReference type="ChEBI" id="CHEBI:90615"/>
        <dbReference type="ChEBI" id="CHEBI:90616"/>
        <dbReference type="EC" id="2.1.1.72"/>
    </reaction>
</comment>
<dbReference type="Gene3D" id="3.40.50.150">
    <property type="entry name" value="Vaccinia Virus protein VP39"/>
    <property type="match status" value="1"/>
</dbReference>
<feature type="domain" description="Type II methyltransferase M.Eco57I C-terminal" evidence="9">
    <location>
        <begin position="252"/>
        <end position="512"/>
    </location>
</feature>
<dbReference type="InterPro" id="IPR029063">
    <property type="entry name" value="SAM-dependent_MTases_sf"/>
</dbReference>
<evidence type="ECO:0000256" key="4">
    <source>
        <dbReference type="ARBA" id="ARBA00022679"/>
    </source>
</evidence>
<evidence type="ECO:0000256" key="6">
    <source>
        <dbReference type="ARBA" id="ARBA00047942"/>
    </source>
</evidence>
<comment type="caution">
    <text evidence="10">The sequence shown here is derived from an EMBL/GenBank/DDBJ whole genome shotgun (WGS) entry which is preliminary data.</text>
</comment>
<evidence type="ECO:0000256" key="1">
    <source>
        <dbReference type="ARBA" id="ARBA00006594"/>
    </source>
</evidence>
<feature type="coiled-coil region" evidence="7">
    <location>
        <begin position="483"/>
        <end position="510"/>
    </location>
</feature>
<dbReference type="InterPro" id="IPR011639">
    <property type="entry name" value="MethylTrfase_TaqI-like_dom"/>
</dbReference>
<dbReference type="GO" id="GO:0003676">
    <property type="term" value="F:nucleic acid binding"/>
    <property type="evidence" value="ECO:0007669"/>
    <property type="project" value="InterPro"/>
</dbReference>
<evidence type="ECO:0000256" key="3">
    <source>
        <dbReference type="ARBA" id="ARBA00022603"/>
    </source>
</evidence>
<dbReference type="AlphaFoldDB" id="S3L8Z5"/>
<evidence type="ECO:0000256" key="5">
    <source>
        <dbReference type="ARBA" id="ARBA00022691"/>
    </source>
</evidence>
<dbReference type="PRINTS" id="PR00507">
    <property type="entry name" value="N12N6MTFRASE"/>
</dbReference>
<proteinExistence type="inferred from homology"/>